<reference evidence="1" key="1">
    <citation type="submission" date="2024-07" db="EMBL/GenBank/DDBJ databases">
        <title>Metagenome and Metagenome-Assembled Genomes of Archaea from a hot spring from the geothermal field of Los Azufres, Mexico.</title>
        <authorList>
            <person name="Marin-Paredes R."/>
            <person name="Martinez-Romero E."/>
            <person name="Servin-Garciduenas L.E."/>
        </authorList>
    </citation>
    <scope>NUCLEOTIDE SEQUENCE</scope>
</reference>
<comment type="caution">
    <text evidence="1">The sequence shown here is derived from an EMBL/GenBank/DDBJ whole genome shotgun (WGS) entry which is preliminary data.</text>
</comment>
<protein>
    <submittedName>
        <fullName evidence="1">Uncharacterized protein</fullName>
    </submittedName>
</protein>
<evidence type="ECO:0000313" key="2">
    <source>
        <dbReference type="Proteomes" id="UP000033636"/>
    </source>
</evidence>
<accession>A0ACC6UYL8</accession>
<evidence type="ECO:0000313" key="1">
    <source>
        <dbReference type="EMBL" id="MFB6489830.1"/>
    </source>
</evidence>
<organism evidence="1 2">
    <name type="scientific">Thermoproteus sp. AZ2</name>
    <dbReference type="NCBI Taxonomy" id="1609232"/>
    <lineage>
        <taxon>Archaea</taxon>
        <taxon>Thermoproteota</taxon>
        <taxon>Thermoprotei</taxon>
        <taxon>Thermoproteales</taxon>
        <taxon>Thermoproteaceae</taxon>
        <taxon>Thermoproteus</taxon>
    </lineage>
</organism>
<dbReference type="EMBL" id="JZWT02000002">
    <property type="protein sequence ID" value="MFB6489830.1"/>
    <property type="molecule type" value="Genomic_DNA"/>
</dbReference>
<dbReference type="Proteomes" id="UP000033636">
    <property type="component" value="Unassembled WGS sequence"/>
</dbReference>
<name>A0ACC6UYL8_9CREN</name>
<proteinExistence type="predicted"/>
<gene>
    <name evidence="1" type="ORF">TU35_001050</name>
</gene>
<sequence>MDCAYRLLMALGDAEIDPAAAPAAVSVADQGRNKRTVGEKGHRYTLLIGLYCVE</sequence>